<protein>
    <submittedName>
        <fullName evidence="1">Uncharacterized protein</fullName>
    </submittedName>
</protein>
<reference evidence="1" key="1">
    <citation type="journal article" date="2021" name="New Phytol.">
        <title>Evolutionary innovations through gain and loss of genes in the ectomycorrhizal Boletales.</title>
        <authorList>
            <person name="Wu G."/>
            <person name="Miyauchi S."/>
            <person name="Morin E."/>
            <person name="Kuo A."/>
            <person name="Drula E."/>
            <person name="Varga T."/>
            <person name="Kohler A."/>
            <person name="Feng B."/>
            <person name="Cao Y."/>
            <person name="Lipzen A."/>
            <person name="Daum C."/>
            <person name="Hundley H."/>
            <person name="Pangilinan J."/>
            <person name="Johnson J."/>
            <person name="Barry K."/>
            <person name="LaButti K."/>
            <person name="Ng V."/>
            <person name="Ahrendt S."/>
            <person name="Min B."/>
            <person name="Choi I.G."/>
            <person name="Park H."/>
            <person name="Plett J.M."/>
            <person name="Magnuson J."/>
            <person name="Spatafora J.W."/>
            <person name="Nagy L.G."/>
            <person name="Henrissat B."/>
            <person name="Grigoriev I.V."/>
            <person name="Yang Z.L."/>
            <person name="Xu J."/>
            <person name="Martin F.M."/>
        </authorList>
    </citation>
    <scope>NUCLEOTIDE SEQUENCE</scope>
    <source>
        <strain evidence="1">ATCC 28755</strain>
    </source>
</reference>
<name>A0ACB8ANA2_9AGAM</name>
<proteinExistence type="predicted"/>
<accession>A0ACB8ANA2</accession>
<organism evidence="1 2">
    <name type="scientific">Hygrophoropsis aurantiaca</name>
    <dbReference type="NCBI Taxonomy" id="72124"/>
    <lineage>
        <taxon>Eukaryota</taxon>
        <taxon>Fungi</taxon>
        <taxon>Dikarya</taxon>
        <taxon>Basidiomycota</taxon>
        <taxon>Agaricomycotina</taxon>
        <taxon>Agaricomycetes</taxon>
        <taxon>Agaricomycetidae</taxon>
        <taxon>Boletales</taxon>
        <taxon>Coniophorineae</taxon>
        <taxon>Hygrophoropsidaceae</taxon>
        <taxon>Hygrophoropsis</taxon>
    </lineage>
</organism>
<sequence>MPISKTLTLQRSDLTQSGVTYKRETPYIPIHRHGYGRMDPNTPGKGFSVDRVSSSCVFVLHCPFTQRTIVAHSPLSIDISEIFTPMIEWVTNAIESPSGLPRHVEAVVMRGWACGTSEDDIYDHQEWMAEFCDLFSSLQSTGMLSANVTDSPKFLTSGTVFIDKVTGRVTYVELASDIRSEIPEDTAPLILYNPTVSFEWSDSQTIQTIFGVSLLQCRRRNLPILLQFDIDKYLLPMPLSHEARELIRSERIGEPTSKQSAILHRSGPIDDWIGAPATSELQALKDIFLYSANSRPCELCANNGNVSCTTCGGAWYCGEDHLLEDLPNHTPWCQTHELNAVSKAK</sequence>
<comment type="caution">
    <text evidence="1">The sequence shown here is derived from an EMBL/GenBank/DDBJ whole genome shotgun (WGS) entry which is preliminary data.</text>
</comment>
<evidence type="ECO:0000313" key="2">
    <source>
        <dbReference type="Proteomes" id="UP000790377"/>
    </source>
</evidence>
<evidence type="ECO:0000313" key="1">
    <source>
        <dbReference type="EMBL" id="KAH7914416.1"/>
    </source>
</evidence>
<keyword evidence="2" id="KW-1185">Reference proteome</keyword>
<gene>
    <name evidence="1" type="ORF">BJ138DRAFT_401941</name>
</gene>
<dbReference type="EMBL" id="MU267614">
    <property type="protein sequence ID" value="KAH7914416.1"/>
    <property type="molecule type" value="Genomic_DNA"/>
</dbReference>
<dbReference type="Proteomes" id="UP000790377">
    <property type="component" value="Unassembled WGS sequence"/>
</dbReference>